<evidence type="ECO:0000256" key="8">
    <source>
        <dbReference type="ARBA" id="ARBA00023136"/>
    </source>
</evidence>
<dbReference type="PRINTS" id="PR00926">
    <property type="entry name" value="MITOCARRIER"/>
</dbReference>
<keyword evidence="7" id="KW-0496">Mitochondrion</keyword>
<dbReference type="PRINTS" id="PR00928">
    <property type="entry name" value="GRAVESDC"/>
</dbReference>
<dbReference type="Pfam" id="PF00153">
    <property type="entry name" value="Mito_carr"/>
    <property type="match status" value="3"/>
</dbReference>
<evidence type="ECO:0000256" key="3">
    <source>
        <dbReference type="ARBA" id="ARBA00022448"/>
    </source>
</evidence>
<keyword evidence="4 9" id="KW-0812">Transmembrane</keyword>
<dbReference type="InterPro" id="IPR002067">
    <property type="entry name" value="MCP"/>
</dbReference>
<gene>
    <name evidence="11" type="ORF">MCOR_11043</name>
</gene>
<evidence type="ECO:0000256" key="7">
    <source>
        <dbReference type="ARBA" id="ARBA00023128"/>
    </source>
</evidence>
<dbReference type="InterPro" id="IPR002167">
    <property type="entry name" value="GDC-like"/>
</dbReference>
<proteinExistence type="inferred from homology"/>
<keyword evidence="8 9" id="KW-0472">Membrane</keyword>
<keyword evidence="3 10" id="KW-0813">Transport</keyword>
<dbReference type="InterPro" id="IPR023395">
    <property type="entry name" value="MCP_dom_sf"/>
</dbReference>
<feature type="repeat" description="Solcar" evidence="9">
    <location>
        <begin position="229"/>
        <end position="320"/>
    </location>
</feature>
<keyword evidence="12" id="KW-1185">Reference proteome</keyword>
<name>A0A6J8ASV0_MYTCO</name>
<reference evidence="11 12" key="1">
    <citation type="submission" date="2020-06" db="EMBL/GenBank/DDBJ databases">
        <authorList>
            <person name="Li R."/>
            <person name="Bekaert M."/>
        </authorList>
    </citation>
    <scope>NUCLEOTIDE SEQUENCE [LARGE SCALE GENOMIC DNA]</scope>
    <source>
        <strain evidence="12">wild</strain>
    </source>
</reference>
<dbReference type="SUPFAM" id="SSF103506">
    <property type="entry name" value="Mitochondrial carrier"/>
    <property type="match status" value="1"/>
</dbReference>
<dbReference type="OrthoDB" id="270584at2759"/>
<dbReference type="GO" id="GO:0005743">
    <property type="term" value="C:mitochondrial inner membrane"/>
    <property type="evidence" value="ECO:0007669"/>
    <property type="project" value="UniProtKB-SubCell"/>
</dbReference>
<sequence>MTKTAQAALPELQTTTMKTDDRKEMKEKGKNFLAGGIAGCCAKSLVAPLDRIKILLQAHNHHYKDLGVWSTLLKVKLKENISGLYKGNGIHMIRVFPYAGVQFMAYEKSKEIVKMYLHNYPQIGKFLAGSMAGISAVSITYPLDIIRARIAFQVTGEHLYIGLTDAAGCIVKQDGIMGLYRGITPTLMGMIPYAGTTFFSFETLKGMCVEYFPDLFGKPCPQDTGGIVLTIPGKSLCGGLAGLIGQTVSYPFDVVKRKIQLSEMLPESHKYNVRWYRIFFIVYKEHGISKGLYRGMSINYIRIIPMQATVFTVYEQLKQWMGMDTCITR</sequence>
<protein>
    <submittedName>
        <fullName evidence="11">SLC25A16</fullName>
    </submittedName>
</protein>
<evidence type="ECO:0000256" key="5">
    <source>
        <dbReference type="ARBA" id="ARBA00022737"/>
    </source>
</evidence>
<feature type="repeat" description="Solcar" evidence="9">
    <location>
        <begin position="120"/>
        <end position="207"/>
    </location>
</feature>
<evidence type="ECO:0000256" key="10">
    <source>
        <dbReference type="RuleBase" id="RU000488"/>
    </source>
</evidence>
<dbReference type="InterPro" id="IPR018108">
    <property type="entry name" value="MCP_transmembrane"/>
</dbReference>
<evidence type="ECO:0000256" key="6">
    <source>
        <dbReference type="ARBA" id="ARBA00022792"/>
    </source>
</evidence>
<accession>A0A6J8ASV0</accession>
<dbReference type="Proteomes" id="UP000507470">
    <property type="component" value="Unassembled WGS sequence"/>
</dbReference>
<comment type="similarity">
    <text evidence="2 10">Belongs to the mitochondrial carrier (TC 2.A.29) family.</text>
</comment>
<dbReference type="Gene3D" id="1.50.40.10">
    <property type="entry name" value="Mitochondrial carrier domain"/>
    <property type="match status" value="1"/>
</dbReference>
<keyword evidence="6" id="KW-0999">Mitochondrion inner membrane</keyword>
<evidence type="ECO:0000256" key="2">
    <source>
        <dbReference type="ARBA" id="ARBA00006375"/>
    </source>
</evidence>
<evidence type="ECO:0000256" key="4">
    <source>
        <dbReference type="ARBA" id="ARBA00022692"/>
    </source>
</evidence>
<dbReference type="PANTHER" id="PTHR24089">
    <property type="entry name" value="SOLUTE CARRIER FAMILY 25"/>
    <property type="match status" value="1"/>
</dbReference>
<evidence type="ECO:0000313" key="12">
    <source>
        <dbReference type="Proteomes" id="UP000507470"/>
    </source>
</evidence>
<feature type="repeat" description="Solcar" evidence="9">
    <location>
        <begin position="26"/>
        <end position="112"/>
    </location>
</feature>
<organism evidence="11 12">
    <name type="scientific">Mytilus coruscus</name>
    <name type="common">Sea mussel</name>
    <dbReference type="NCBI Taxonomy" id="42192"/>
    <lineage>
        <taxon>Eukaryota</taxon>
        <taxon>Metazoa</taxon>
        <taxon>Spiralia</taxon>
        <taxon>Lophotrochozoa</taxon>
        <taxon>Mollusca</taxon>
        <taxon>Bivalvia</taxon>
        <taxon>Autobranchia</taxon>
        <taxon>Pteriomorphia</taxon>
        <taxon>Mytilida</taxon>
        <taxon>Mytiloidea</taxon>
        <taxon>Mytilidae</taxon>
        <taxon>Mytilinae</taxon>
        <taxon>Mytilus</taxon>
    </lineage>
</organism>
<dbReference type="GO" id="GO:0055085">
    <property type="term" value="P:transmembrane transport"/>
    <property type="evidence" value="ECO:0007669"/>
    <property type="project" value="InterPro"/>
</dbReference>
<evidence type="ECO:0000256" key="1">
    <source>
        <dbReference type="ARBA" id="ARBA00004448"/>
    </source>
</evidence>
<dbReference type="AlphaFoldDB" id="A0A6J8ASV0"/>
<evidence type="ECO:0000313" key="11">
    <source>
        <dbReference type="EMBL" id="CAC5373208.1"/>
    </source>
</evidence>
<dbReference type="PROSITE" id="PS50920">
    <property type="entry name" value="SOLCAR"/>
    <property type="match status" value="3"/>
</dbReference>
<comment type="subcellular location">
    <subcellularLocation>
        <location evidence="1">Mitochondrion inner membrane</location>
        <topology evidence="1">Multi-pass membrane protein</topology>
    </subcellularLocation>
</comment>
<keyword evidence="5" id="KW-0677">Repeat</keyword>
<evidence type="ECO:0000256" key="9">
    <source>
        <dbReference type="PROSITE-ProRule" id="PRU00282"/>
    </source>
</evidence>
<dbReference type="EMBL" id="CACVKT020001887">
    <property type="protein sequence ID" value="CAC5373208.1"/>
    <property type="molecule type" value="Genomic_DNA"/>
</dbReference>